<sequence>MTAGLGTSAIGGLYEELDDATARATLEAAWAAGTRYFDTAPHYGAGVAERRLGSFLRELPRDEFTVSTKVGRLLRGGERVRDYSAAGVYASLAESLERTGLDRFDTLFIHDPDDYWEDAVGAAYPALEKLREQGVVRSIGAGMNQAEMLTRFVTETDIDRVLVAGRYSLLDRTAEAELLPACAARGVDVVVGGVFNSGVLAAPGPDARFDYGPVPPDVRQRVDDLAALCARHGVALPAAAAQFPLRHKAVTSIVIGARTPAEVRQNAAYLAEDIPGALWAEL</sequence>
<dbReference type="SUPFAM" id="SSF51430">
    <property type="entry name" value="NAD(P)-linked oxidoreductase"/>
    <property type="match status" value="1"/>
</dbReference>
<dbReference type="EC" id="1.1.1.122" evidence="2"/>
<accession>A0A7W7Q778</accession>
<proteinExistence type="predicted"/>
<reference evidence="2 3" key="1">
    <citation type="submission" date="2020-08" db="EMBL/GenBank/DDBJ databases">
        <title>Genomic Encyclopedia of Type Strains, Phase III (KMG-III): the genomes of soil and plant-associated and newly described type strains.</title>
        <authorList>
            <person name="Whitman W."/>
        </authorList>
    </citation>
    <scope>NUCLEOTIDE SEQUENCE [LARGE SCALE GENOMIC DNA]</scope>
    <source>
        <strain evidence="2 3">CECT 8960</strain>
    </source>
</reference>
<dbReference type="GO" id="GO:0047834">
    <property type="term" value="F:D-threo-aldose 1-dehydrogenase activity"/>
    <property type="evidence" value="ECO:0007669"/>
    <property type="project" value="UniProtKB-EC"/>
</dbReference>
<dbReference type="PANTHER" id="PTHR42686">
    <property type="entry name" value="GH17980P-RELATED"/>
    <property type="match status" value="1"/>
</dbReference>
<comment type="caution">
    <text evidence="2">The sequence shown here is derived from an EMBL/GenBank/DDBJ whole genome shotgun (WGS) entry which is preliminary data.</text>
</comment>
<dbReference type="InterPro" id="IPR023210">
    <property type="entry name" value="NADP_OxRdtase_dom"/>
</dbReference>
<keyword evidence="3" id="KW-1185">Reference proteome</keyword>
<dbReference type="InterPro" id="IPR036812">
    <property type="entry name" value="NAD(P)_OxRdtase_dom_sf"/>
</dbReference>
<dbReference type="Pfam" id="PF00248">
    <property type="entry name" value="Aldo_ket_red"/>
    <property type="match status" value="1"/>
</dbReference>
<feature type="domain" description="NADP-dependent oxidoreductase" evidence="1">
    <location>
        <begin position="4"/>
        <end position="273"/>
    </location>
</feature>
<evidence type="ECO:0000313" key="2">
    <source>
        <dbReference type="EMBL" id="MBB4907969.1"/>
    </source>
</evidence>
<protein>
    <submittedName>
        <fullName evidence="2">D-threo-aldose 1-dehydrogenase</fullName>
        <ecNumber evidence="2">1.1.1.122</ecNumber>
    </submittedName>
</protein>
<dbReference type="AlphaFoldDB" id="A0A7W7Q778"/>
<gene>
    <name evidence="2" type="ORF">FHR82_004211</name>
</gene>
<keyword evidence="2" id="KW-0560">Oxidoreductase</keyword>
<dbReference type="GO" id="GO:0005829">
    <property type="term" value="C:cytosol"/>
    <property type="evidence" value="ECO:0007669"/>
    <property type="project" value="TreeGrafter"/>
</dbReference>
<dbReference type="Proteomes" id="UP000520767">
    <property type="component" value="Unassembled WGS sequence"/>
</dbReference>
<dbReference type="RefSeq" id="WP_184812095.1">
    <property type="nucleotide sequence ID" value="NZ_JACHJQ010000004.1"/>
</dbReference>
<dbReference type="EMBL" id="JACHJQ010000004">
    <property type="protein sequence ID" value="MBB4907969.1"/>
    <property type="molecule type" value="Genomic_DNA"/>
</dbReference>
<dbReference type="Gene3D" id="3.20.20.100">
    <property type="entry name" value="NADP-dependent oxidoreductase domain"/>
    <property type="match status" value="1"/>
</dbReference>
<dbReference type="PANTHER" id="PTHR42686:SF1">
    <property type="entry name" value="GH17980P-RELATED"/>
    <property type="match status" value="1"/>
</dbReference>
<dbReference type="CDD" id="cd19152">
    <property type="entry name" value="AKR_AKR15A"/>
    <property type="match status" value="1"/>
</dbReference>
<evidence type="ECO:0000313" key="3">
    <source>
        <dbReference type="Proteomes" id="UP000520767"/>
    </source>
</evidence>
<organism evidence="2 3">
    <name type="scientific">Actinophytocola algeriensis</name>
    <dbReference type="NCBI Taxonomy" id="1768010"/>
    <lineage>
        <taxon>Bacteria</taxon>
        <taxon>Bacillati</taxon>
        <taxon>Actinomycetota</taxon>
        <taxon>Actinomycetes</taxon>
        <taxon>Pseudonocardiales</taxon>
        <taxon>Pseudonocardiaceae</taxon>
    </lineage>
</organism>
<dbReference type="InterPro" id="IPR020471">
    <property type="entry name" value="AKR"/>
</dbReference>
<evidence type="ECO:0000259" key="1">
    <source>
        <dbReference type="Pfam" id="PF00248"/>
    </source>
</evidence>
<name>A0A7W7Q778_9PSEU</name>